<dbReference type="Pfam" id="PF04116">
    <property type="entry name" value="FA_hydroxylase"/>
    <property type="match status" value="1"/>
</dbReference>
<protein>
    <recommendedName>
        <fullName evidence="6">Fatty acid hydroxylase domain-containing protein</fullName>
    </recommendedName>
</protein>
<feature type="transmembrane region" description="Helical" evidence="5">
    <location>
        <begin position="82"/>
        <end position="101"/>
    </location>
</feature>
<evidence type="ECO:0000256" key="3">
    <source>
        <dbReference type="ARBA" id="ARBA00022989"/>
    </source>
</evidence>
<evidence type="ECO:0000256" key="5">
    <source>
        <dbReference type="SAM" id="Phobius"/>
    </source>
</evidence>
<dbReference type="InterPro" id="IPR006694">
    <property type="entry name" value="Fatty_acid_hydroxylase"/>
</dbReference>
<dbReference type="InterPro" id="IPR050307">
    <property type="entry name" value="Sterol_Desaturase_Related"/>
</dbReference>
<evidence type="ECO:0000256" key="1">
    <source>
        <dbReference type="ARBA" id="ARBA00004370"/>
    </source>
</evidence>
<accession>A0A6C0DF44</accession>
<dbReference type="GO" id="GO:0016020">
    <property type="term" value="C:membrane"/>
    <property type="evidence" value="ECO:0007669"/>
    <property type="project" value="UniProtKB-SubCell"/>
</dbReference>
<keyword evidence="4 5" id="KW-0472">Membrane</keyword>
<evidence type="ECO:0000256" key="2">
    <source>
        <dbReference type="ARBA" id="ARBA00022692"/>
    </source>
</evidence>
<dbReference type="AlphaFoldDB" id="A0A6C0DF44"/>
<feature type="domain" description="Fatty acid hydroxylase" evidence="6">
    <location>
        <begin position="88"/>
        <end position="205"/>
    </location>
</feature>
<dbReference type="GO" id="GO:0008610">
    <property type="term" value="P:lipid biosynthetic process"/>
    <property type="evidence" value="ECO:0007669"/>
    <property type="project" value="InterPro"/>
</dbReference>
<dbReference type="GO" id="GO:0016491">
    <property type="term" value="F:oxidoreductase activity"/>
    <property type="evidence" value="ECO:0007669"/>
    <property type="project" value="InterPro"/>
</dbReference>
<name>A0A6C0DF44_9ZZZZ</name>
<reference evidence="7" key="1">
    <citation type="journal article" date="2020" name="Nature">
        <title>Giant virus diversity and host interactions through global metagenomics.</title>
        <authorList>
            <person name="Schulz F."/>
            <person name="Roux S."/>
            <person name="Paez-Espino D."/>
            <person name="Jungbluth S."/>
            <person name="Walsh D.A."/>
            <person name="Denef V.J."/>
            <person name="McMahon K.D."/>
            <person name="Konstantinidis K.T."/>
            <person name="Eloe-Fadrosh E.A."/>
            <person name="Kyrpides N.C."/>
            <person name="Woyke T."/>
        </authorList>
    </citation>
    <scope>NUCLEOTIDE SEQUENCE</scope>
    <source>
        <strain evidence="7">GVMAG-M-3300023174-144</strain>
    </source>
</reference>
<feature type="transmembrane region" description="Helical" evidence="5">
    <location>
        <begin position="188"/>
        <end position="206"/>
    </location>
</feature>
<keyword evidence="2 5" id="KW-0812">Transmembrane</keyword>
<comment type="subcellular location">
    <subcellularLocation>
        <location evidence="1">Membrane</location>
    </subcellularLocation>
</comment>
<dbReference type="PANTHER" id="PTHR11863">
    <property type="entry name" value="STEROL DESATURASE"/>
    <property type="match status" value="1"/>
</dbReference>
<feature type="transmembrane region" description="Helical" evidence="5">
    <location>
        <begin position="50"/>
        <end position="70"/>
    </location>
</feature>
<sequence>MFDLFSSIQILGGVLFMSTFTSYVICKFYNYPFVNPEYTSEKIYNRSNTMVTNLFIITSETVFLTSHILYPRLDERTHSLTHSTVNILLYLFYVELFYYTYHRWIHKNSLYKYVHAEHHLSLDVYPFDTFYINLYDYQFLIVSLALPIMIVKLNMFEHILTLYYYLTYSYLTHSKILTEHHYIHHKRFVYNFCLSIPIFDILFGTYSPNEKRVS</sequence>
<keyword evidence="3 5" id="KW-1133">Transmembrane helix</keyword>
<feature type="transmembrane region" description="Helical" evidence="5">
    <location>
        <begin position="139"/>
        <end position="167"/>
    </location>
</feature>
<evidence type="ECO:0000259" key="6">
    <source>
        <dbReference type="Pfam" id="PF04116"/>
    </source>
</evidence>
<evidence type="ECO:0000256" key="4">
    <source>
        <dbReference type="ARBA" id="ARBA00023136"/>
    </source>
</evidence>
<dbReference type="EMBL" id="MN739600">
    <property type="protein sequence ID" value="QHT15041.1"/>
    <property type="molecule type" value="Genomic_DNA"/>
</dbReference>
<proteinExistence type="predicted"/>
<organism evidence="7">
    <name type="scientific">viral metagenome</name>
    <dbReference type="NCBI Taxonomy" id="1070528"/>
    <lineage>
        <taxon>unclassified sequences</taxon>
        <taxon>metagenomes</taxon>
        <taxon>organismal metagenomes</taxon>
    </lineage>
</organism>
<dbReference type="GO" id="GO:0005506">
    <property type="term" value="F:iron ion binding"/>
    <property type="evidence" value="ECO:0007669"/>
    <property type="project" value="InterPro"/>
</dbReference>
<evidence type="ECO:0000313" key="7">
    <source>
        <dbReference type="EMBL" id="QHT15041.1"/>
    </source>
</evidence>